<organism evidence="3 4">
    <name type="scientific">Rhodopseudomonas palustris</name>
    <dbReference type="NCBI Taxonomy" id="1076"/>
    <lineage>
        <taxon>Bacteria</taxon>
        <taxon>Pseudomonadati</taxon>
        <taxon>Pseudomonadota</taxon>
        <taxon>Alphaproteobacteria</taxon>
        <taxon>Hyphomicrobiales</taxon>
        <taxon>Nitrobacteraceae</taxon>
        <taxon>Rhodopseudomonas</taxon>
    </lineage>
</organism>
<feature type="transmembrane region" description="Helical" evidence="2">
    <location>
        <begin position="54"/>
        <end position="73"/>
    </location>
</feature>
<reference evidence="3 4" key="1">
    <citation type="submission" date="2018-06" db="EMBL/GenBank/DDBJ databases">
        <title>Draft Whole-Genome Sequence of the purple photosynthetic bacterium Rhodospeudomonas palustris XCP.</title>
        <authorList>
            <person name="Rayyan A."/>
            <person name="Meyer T.E."/>
            <person name="Kyndt J.A."/>
        </authorList>
    </citation>
    <scope>NUCLEOTIDE SEQUENCE [LARGE SCALE GENOMIC DNA]</scope>
    <source>
        <strain evidence="3 4">XCP</strain>
    </source>
</reference>
<dbReference type="Pfam" id="PF10129">
    <property type="entry name" value="OpgC_C"/>
    <property type="match status" value="1"/>
</dbReference>
<dbReference type="AlphaFoldDB" id="A0A323UG87"/>
<feature type="transmembrane region" description="Helical" evidence="2">
    <location>
        <begin position="236"/>
        <end position="253"/>
    </location>
</feature>
<keyword evidence="2" id="KW-1133">Transmembrane helix</keyword>
<dbReference type="PANTHER" id="PTHR38592">
    <property type="entry name" value="BLL4819 PROTEIN"/>
    <property type="match status" value="1"/>
</dbReference>
<keyword evidence="2" id="KW-0812">Transmembrane</keyword>
<feature type="transmembrane region" description="Helical" evidence="2">
    <location>
        <begin position="374"/>
        <end position="398"/>
    </location>
</feature>
<evidence type="ECO:0000256" key="1">
    <source>
        <dbReference type="SAM" id="MobiDB-lite"/>
    </source>
</evidence>
<dbReference type="Proteomes" id="UP000248134">
    <property type="component" value="Unassembled WGS sequence"/>
</dbReference>
<feature type="transmembrane region" description="Helical" evidence="2">
    <location>
        <begin position="265"/>
        <end position="285"/>
    </location>
</feature>
<evidence type="ECO:0000256" key="2">
    <source>
        <dbReference type="SAM" id="Phobius"/>
    </source>
</evidence>
<dbReference type="OrthoDB" id="9775975at2"/>
<dbReference type="InterPro" id="IPR014550">
    <property type="entry name" value="UCP028704_OpgC"/>
</dbReference>
<dbReference type="RefSeq" id="WP_110787463.1">
    <property type="nucleotide sequence ID" value="NZ_QKQS01000023.1"/>
</dbReference>
<sequence>MTPPATTVVEPVAAVPPAGGPPAEPAEPPSQPAALPPRKVVPKRELRLDLFRGLALWLIFIDHLPANVLTWFTLRNYGFSDATEIFIFISGYTAAFVYGKAMTELGFVVAAARILKRVWQIYVAHVFLFTIFLAEISYVATSFQNPLYSEEMGILDFLKQPDVTIVQALLLRFRPVNMDVLPLYIVLMFFLPPILWLMRRWPDTTLALATLLYAATWQFDLHLTAYPSGAWVFNPYAWQLLFVFGAWCAMGGAKRLSRVLASKVTLWLAAVYLAAAFYVTLTWYTPQLFHTLPKWLEQWMYPIDKPNLDVLRFAHFLALAALTVRFIPRDWPALNSLWLRPLILCGQHSLEIFCIGIFLAFAGYFILAEVAGGALLHFVVSLSGICIMSAAAWLFSWYKNVASKAGSRTPPDADLAGGDAA</sequence>
<dbReference type="EMBL" id="QKQS01000023">
    <property type="protein sequence ID" value="PZA11379.1"/>
    <property type="molecule type" value="Genomic_DNA"/>
</dbReference>
<comment type="caution">
    <text evidence="3">The sequence shown here is derived from an EMBL/GenBank/DDBJ whole genome shotgun (WGS) entry which is preliminary data.</text>
</comment>
<feature type="transmembrane region" description="Helical" evidence="2">
    <location>
        <begin position="85"/>
        <end position="109"/>
    </location>
</feature>
<feature type="transmembrane region" description="Helical" evidence="2">
    <location>
        <begin position="349"/>
        <end position="368"/>
    </location>
</feature>
<feature type="transmembrane region" description="Helical" evidence="2">
    <location>
        <begin position="310"/>
        <end position="328"/>
    </location>
</feature>
<feature type="region of interest" description="Disordered" evidence="1">
    <location>
        <begin position="1"/>
        <end position="36"/>
    </location>
</feature>
<evidence type="ECO:0000313" key="3">
    <source>
        <dbReference type="EMBL" id="PZA11379.1"/>
    </source>
</evidence>
<feature type="transmembrane region" description="Helical" evidence="2">
    <location>
        <begin position="121"/>
        <end position="140"/>
    </location>
</feature>
<feature type="compositionally biased region" description="Low complexity" evidence="1">
    <location>
        <begin position="1"/>
        <end position="17"/>
    </location>
</feature>
<evidence type="ECO:0000313" key="4">
    <source>
        <dbReference type="Proteomes" id="UP000248134"/>
    </source>
</evidence>
<feature type="compositionally biased region" description="Pro residues" evidence="1">
    <location>
        <begin position="18"/>
        <end position="35"/>
    </location>
</feature>
<keyword evidence="2" id="KW-0472">Membrane</keyword>
<feature type="transmembrane region" description="Helical" evidence="2">
    <location>
        <begin position="205"/>
        <end position="224"/>
    </location>
</feature>
<accession>A0A323UG87</accession>
<dbReference type="PIRSF" id="PIRSF028704">
    <property type="entry name" value="UPC028704"/>
    <property type="match status" value="1"/>
</dbReference>
<gene>
    <name evidence="3" type="ORF">DNX69_19030</name>
</gene>
<dbReference type="PANTHER" id="PTHR38592:SF3">
    <property type="entry name" value="BLL4819 PROTEIN"/>
    <property type="match status" value="1"/>
</dbReference>
<name>A0A323UG87_RHOPL</name>
<feature type="transmembrane region" description="Helical" evidence="2">
    <location>
        <begin position="180"/>
        <end position="198"/>
    </location>
</feature>
<protein>
    <submittedName>
        <fullName evidence="3">OpgC domain-containing protein</fullName>
    </submittedName>
</protein>
<proteinExistence type="predicted"/>